<dbReference type="Proteomes" id="UP000183120">
    <property type="component" value="Unassembled WGS sequence"/>
</dbReference>
<evidence type="ECO:0000259" key="10">
    <source>
        <dbReference type="Pfam" id="PF00349"/>
    </source>
</evidence>
<evidence type="ECO:0000256" key="2">
    <source>
        <dbReference type="ARBA" id="ARBA00005007"/>
    </source>
</evidence>
<keyword evidence="8" id="KW-0324">Glycolysis</keyword>
<evidence type="ECO:0000256" key="9">
    <source>
        <dbReference type="ARBA" id="ARBA00047905"/>
    </source>
</evidence>
<evidence type="ECO:0000256" key="5">
    <source>
        <dbReference type="ARBA" id="ARBA00022741"/>
    </source>
</evidence>
<keyword evidence="4" id="KW-0808">Transferase</keyword>
<feature type="domain" description="Hexokinase C-terminal" evidence="11">
    <location>
        <begin position="200"/>
        <end position="281"/>
    </location>
</feature>
<dbReference type="PROSITE" id="PS51748">
    <property type="entry name" value="HEXOKINASE_2"/>
    <property type="match status" value="1"/>
</dbReference>
<dbReference type="GO" id="GO:0005536">
    <property type="term" value="F:D-glucose binding"/>
    <property type="evidence" value="ECO:0007669"/>
    <property type="project" value="InterPro"/>
</dbReference>
<evidence type="ECO:0008006" key="14">
    <source>
        <dbReference type="Google" id="ProtNLM"/>
    </source>
</evidence>
<proteinExistence type="inferred from homology"/>
<evidence type="ECO:0000313" key="13">
    <source>
        <dbReference type="Proteomes" id="UP000183120"/>
    </source>
</evidence>
<dbReference type="GO" id="GO:0005524">
    <property type="term" value="F:ATP binding"/>
    <property type="evidence" value="ECO:0007669"/>
    <property type="project" value="UniProtKB-KW"/>
</dbReference>
<dbReference type="InterPro" id="IPR022673">
    <property type="entry name" value="Hexokinase_C"/>
</dbReference>
<dbReference type="Pfam" id="PF00349">
    <property type="entry name" value="Hexokinase_1"/>
    <property type="match status" value="1"/>
</dbReference>
<dbReference type="SUPFAM" id="SSF53067">
    <property type="entry name" value="Actin-like ATPase domain"/>
    <property type="match status" value="2"/>
</dbReference>
<keyword evidence="7" id="KW-0067">ATP-binding</keyword>
<dbReference type="CDD" id="cd24000">
    <property type="entry name" value="ASKHA_NBD_HK"/>
    <property type="match status" value="1"/>
</dbReference>
<dbReference type="Gene3D" id="3.40.367.20">
    <property type="match status" value="2"/>
</dbReference>
<dbReference type="PANTHER" id="PTHR19443:SF16">
    <property type="entry name" value="HEXOKINASE TYPE 1-RELATED"/>
    <property type="match status" value="1"/>
</dbReference>
<dbReference type="Gene3D" id="3.30.420.40">
    <property type="match status" value="1"/>
</dbReference>
<dbReference type="EMBL" id="MNUY01000069">
    <property type="protein sequence ID" value="OIO13070.1"/>
    <property type="molecule type" value="Genomic_DNA"/>
</dbReference>
<sequence>MLSLDKKYSGKLDALYPLITPADLVRYAKLFRRELLAALSNQKSSLPTILNPICRMSAKPGFGVAVSIGGTNGYASAFRVSDKCLIKFINRKPFSLPEDTTKNELFHLITKNILEVTKGIKKSFPIGIGFAYPLRPLLHHGFIDGELLYMAKGRNIKGLVGEKVGLEYHKFLIKEYKIDTTVAVANDAICLLLGGNGVDVAGVVGTGLNFAYWEKRSSVAPLKLSELSGFGQGEVAVNIESKNFNEIEGNRLRKIVDKESVDKGYSLAEKEAAGAYLYKIFNAGKDELLGKGFPVFSSTDQLSEIVTNAYIYPQDVTEKTKKNAKDFSLRIFRRSAQIAAIQLCGVFMKIGKTKGIVPVVMEGGIFWKAHNYNTLVTLYLNQILPEVIPSFARLFGSSRRGIAILASGD</sequence>
<gene>
    <name evidence="12" type="ORF">AUJ73_04355</name>
</gene>
<feature type="domain" description="Hexokinase N-terminal" evidence="10">
    <location>
        <begin position="20"/>
        <end position="194"/>
    </location>
</feature>
<comment type="similarity">
    <text evidence="3">Belongs to the hexokinase family.</text>
</comment>
<accession>A0A1J4TRH6</accession>
<evidence type="ECO:0000259" key="11">
    <source>
        <dbReference type="Pfam" id="PF03727"/>
    </source>
</evidence>
<evidence type="ECO:0000256" key="6">
    <source>
        <dbReference type="ARBA" id="ARBA00022777"/>
    </source>
</evidence>
<evidence type="ECO:0000256" key="1">
    <source>
        <dbReference type="ARBA" id="ARBA00004921"/>
    </source>
</evidence>
<dbReference type="InterPro" id="IPR001312">
    <property type="entry name" value="Hexokinase"/>
</dbReference>
<dbReference type="AlphaFoldDB" id="A0A1J4TRH6"/>
<dbReference type="UniPathway" id="UPA00109">
    <property type="reaction ID" value="UER00180"/>
</dbReference>
<name>A0A1J4TRH6_9BACT</name>
<dbReference type="STRING" id="1805209.AUJ73_04355"/>
<dbReference type="GO" id="GO:0004340">
    <property type="term" value="F:glucokinase activity"/>
    <property type="evidence" value="ECO:0007669"/>
    <property type="project" value="TreeGrafter"/>
</dbReference>
<dbReference type="PANTHER" id="PTHR19443">
    <property type="entry name" value="HEXOKINASE"/>
    <property type="match status" value="1"/>
</dbReference>
<keyword evidence="6" id="KW-0418">Kinase</keyword>
<comment type="caution">
    <text evidence="12">The sequence shown here is derived from an EMBL/GenBank/DDBJ whole genome shotgun (WGS) entry which is preliminary data.</text>
</comment>
<evidence type="ECO:0000313" key="12">
    <source>
        <dbReference type="EMBL" id="OIO13070.1"/>
    </source>
</evidence>
<organism evidence="12 13">
    <name type="scientific">Candidatus Gottesmanbacteria bacterium CG1_02_37_22</name>
    <dbReference type="NCBI Taxonomy" id="1805209"/>
    <lineage>
        <taxon>Bacteria</taxon>
        <taxon>Candidatus Gottesmaniibacteriota</taxon>
    </lineage>
</organism>
<dbReference type="GO" id="GO:0008865">
    <property type="term" value="F:fructokinase activity"/>
    <property type="evidence" value="ECO:0007669"/>
    <property type="project" value="TreeGrafter"/>
</dbReference>
<comment type="pathway">
    <text evidence="2">Carbohydrate metabolism.</text>
</comment>
<dbReference type="Pfam" id="PF03727">
    <property type="entry name" value="Hexokinase_2"/>
    <property type="match status" value="2"/>
</dbReference>
<evidence type="ECO:0000256" key="7">
    <source>
        <dbReference type="ARBA" id="ARBA00022840"/>
    </source>
</evidence>
<dbReference type="InterPro" id="IPR022672">
    <property type="entry name" value="Hexokinase_N"/>
</dbReference>
<comment type="catalytic activity">
    <reaction evidence="9">
        <text>D-fructose + ATP = D-fructose 6-phosphate + ADP + H(+)</text>
        <dbReference type="Rhea" id="RHEA:16125"/>
        <dbReference type="ChEBI" id="CHEBI:15378"/>
        <dbReference type="ChEBI" id="CHEBI:30616"/>
        <dbReference type="ChEBI" id="CHEBI:37721"/>
        <dbReference type="ChEBI" id="CHEBI:61527"/>
        <dbReference type="ChEBI" id="CHEBI:456216"/>
        <dbReference type="EC" id="2.7.1.1"/>
    </reaction>
    <physiologicalReaction direction="left-to-right" evidence="9">
        <dbReference type="Rhea" id="RHEA:16126"/>
    </physiologicalReaction>
</comment>
<comment type="pathway">
    <text evidence="1">Carbohydrate degradation.</text>
</comment>
<reference evidence="12 13" key="1">
    <citation type="journal article" date="2016" name="Environ. Microbiol.">
        <title>Genomic resolution of a cold subsurface aquifer community provides metabolic insights for novel microbes adapted to high CO concentrations.</title>
        <authorList>
            <person name="Probst A.J."/>
            <person name="Castelle C.J."/>
            <person name="Singh A."/>
            <person name="Brown C.T."/>
            <person name="Anantharaman K."/>
            <person name="Sharon I."/>
            <person name="Hug L.A."/>
            <person name="Burstein D."/>
            <person name="Emerson J.B."/>
            <person name="Thomas B.C."/>
            <person name="Banfield J.F."/>
        </authorList>
    </citation>
    <scope>NUCLEOTIDE SEQUENCE [LARGE SCALE GENOMIC DNA]</scope>
    <source>
        <strain evidence="12">CG1_02_37_22</strain>
    </source>
</reference>
<keyword evidence="5" id="KW-0547">Nucleotide-binding</keyword>
<protein>
    <recommendedName>
        <fullName evidence="14">Hexokinase</fullName>
    </recommendedName>
</protein>
<evidence type="ECO:0000256" key="4">
    <source>
        <dbReference type="ARBA" id="ARBA00022679"/>
    </source>
</evidence>
<evidence type="ECO:0000256" key="3">
    <source>
        <dbReference type="ARBA" id="ARBA00009225"/>
    </source>
</evidence>
<feature type="domain" description="Hexokinase C-terminal" evidence="11">
    <location>
        <begin position="301"/>
        <end position="385"/>
    </location>
</feature>
<dbReference type="InterPro" id="IPR043129">
    <property type="entry name" value="ATPase_NBD"/>
</dbReference>
<dbReference type="GO" id="GO:0006096">
    <property type="term" value="P:glycolytic process"/>
    <property type="evidence" value="ECO:0007669"/>
    <property type="project" value="UniProtKB-UniPathway"/>
</dbReference>
<dbReference type="PRINTS" id="PR00475">
    <property type="entry name" value="HEXOKINASE"/>
</dbReference>
<evidence type="ECO:0000256" key="8">
    <source>
        <dbReference type="ARBA" id="ARBA00023152"/>
    </source>
</evidence>
<dbReference type="GO" id="GO:0001678">
    <property type="term" value="P:intracellular glucose homeostasis"/>
    <property type="evidence" value="ECO:0007669"/>
    <property type="project" value="InterPro"/>
</dbReference>
<dbReference type="GO" id="GO:0006006">
    <property type="term" value="P:glucose metabolic process"/>
    <property type="evidence" value="ECO:0007669"/>
    <property type="project" value="TreeGrafter"/>
</dbReference>